<keyword evidence="2 3" id="KW-0813">Transport</keyword>
<dbReference type="OMA" id="LIKYVDC"/>
<organism evidence="5 6">
    <name type="scientific">Kalanchoe fedtschenkoi</name>
    <name type="common">Lavender scallops</name>
    <name type="synonym">South American air plant</name>
    <dbReference type="NCBI Taxonomy" id="63787"/>
    <lineage>
        <taxon>Eukaryota</taxon>
        <taxon>Viridiplantae</taxon>
        <taxon>Streptophyta</taxon>
        <taxon>Embryophyta</taxon>
        <taxon>Tracheophyta</taxon>
        <taxon>Spermatophyta</taxon>
        <taxon>Magnoliopsida</taxon>
        <taxon>eudicotyledons</taxon>
        <taxon>Gunneridae</taxon>
        <taxon>Pentapetalae</taxon>
        <taxon>Saxifragales</taxon>
        <taxon>Crassulaceae</taxon>
        <taxon>Kalanchoe</taxon>
    </lineage>
</organism>
<comment type="function">
    <text evidence="3">Component of the exocyst complex.</text>
</comment>
<name>A0A7N0TBK5_KALFE</name>
<evidence type="ECO:0000259" key="4">
    <source>
        <dbReference type="Pfam" id="PF03081"/>
    </source>
</evidence>
<protein>
    <recommendedName>
        <fullName evidence="3">Exocyst subunit Exo70 family protein</fullName>
    </recommendedName>
</protein>
<feature type="domain" description="Exocyst complex subunit Exo70 C-terminal" evidence="4">
    <location>
        <begin position="289"/>
        <end position="629"/>
    </location>
</feature>
<dbReference type="GO" id="GO:0000145">
    <property type="term" value="C:exocyst"/>
    <property type="evidence" value="ECO:0007669"/>
    <property type="project" value="InterPro"/>
</dbReference>
<dbReference type="Gene3D" id="1.20.1280.170">
    <property type="entry name" value="Exocyst complex component Exo70"/>
    <property type="match status" value="1"/>
</dbReference>
<dbReference type="GO" id="GO:0015031">
    <property type="term" value="P:protein transport"/>
    <property type="evidence" value="ECO:0007669"/>
    <property type="project" value="UniProtKB-KW"/>
</dbReference>
<evidence type="ECO:0000256" key="2">
    <source>
        <dbReference type="ARBA" id="ARBA00022448"/>
    </source>
</evidence>
<evidence type="ECO:0000256" key="1">
    <source>
        <dbReference type="ARBA" id="ARBA00006756"/>
    </source>
</evidence>
<dbReference type="GO" id="GO:0006887">
    <property type="term" value="P:exocytosis"/>
    <property type="evidence" value="ECO:0007669"/>
    <property type="project" value="UniProtKB-KW"/>
</dbReference>
<keyword evidence="3" id="KW-0268">Exocytosis</keyword>
<accession>A0A7N0TBK5</accession>
<dbReference type="PANTHER" id="PTHR12542">
    <property type="entry name" value="EXOCYST COMPLEX PROTEIN EXO70"/>
    <property type="match status" value="1"/>
</dbReference>
<comment type="similarity">
    <text evidence="1 3">Belongs to the EXO70 family.</text>
</comment>
<evidence type="ECO:0000313" key="6">
    <source>
        <dbReference type="Proteomes" id="UP000594263"/>
    </source>
</evidence>
<dbReference type="InterPro" id="IPR004140">
    <property type="entry name" value="Exo70"/>
</dbReference>
<keyword evidence="6" id="KW-1185">Reference proteome</keyword>
<evidence type="ECO:0000256" key="3">
    <source>
        <dbReference type="RuleBase" id="RU365026"/>
    </source>
</evidence>
<dbReference type="SUPFAM" id="SSF74788">
    <property type="entry name" value="Cullin repeat-like"/>
    <property type="match status" value="1"/>
</dbReference>
<proteinExistence type="inferred from homology"/>
<dbReference type="PANTHER" id="PTHR12542:SF90">
    <property type="entry name" value="EXOCYST COMPLEX COMPONENT EXO70I"/>
    <property type="match status" value="1"/>
</dbReference>
<dbReference type="AlphaFoldDB" id="A0A7N0TBK5"/>
<dbReference type="InterPro" id="IPR016159">
    <property type="entry name" value="Cullin_repeat-like_dom_sf"/>
</dbReference>
<dbReference type="EnsemblPlants" id="Kaladp0032s0017.1.v1.1">
    <property type="protein sequence ID" value="Kaladp0032s0017.1.v1.1"/>
    <property type="gene ID" value="Kaladp0032s0017.v1.1"/>
</dbReference>
<evidence type="ECO:0000313" key="5">
    <source>
        <dbReference type="EnsemblPlants" id="Kaladp0032s0017.1.v1.1"/>
    </source>
</evidence>
<dbReference type="Pfam" id="PF03081">
    <property type="entry name" value="Exo70_C"/>
    <property type="match status" value="1"/>
</dbReference>
<keyword evidence="3" id="KW-0653">Protein transport</keyword>
<dbReference type="GO" id="GO:0005546">
    <property type="term" value="F:phosphatidylinositol-4,5-bisphosphate binding"/>
    <property type="evidence" value="ECO:0007669"/>
    <property type="project" value="InterPro"/>
</dbReference>
<dbReference type="Proteomes" id="UP000594263">
    <property type="component" value="Unplaced"/>
</dbReference>
<dbReference type="InterPro" id="IPR046364">
    <property type="entry name" value="Exo70_C"/>
</dbReference>
<reference evidence="5" key="1">
    <citation type="submission" date="2021-01" db="UniProtKB">
        <authorList>
            <consortium name="EnsemblPlants"/>
        </authorList>
    </citation>
    <scope>IDENTIFICATION</scope>
</reference>
<sequence length="670" mass="76507">MDAMNPLESACSHLRRVIQSSVDMESSLLKMDKRFGALEESLGTVSKRVAPLQSLAIARKALETRLNRAVSPAMALLDSFKLCESLQAKLLQLASALSTKKKTKNEKRLKILAEYVKSVKELSRAIRMISEQGEAGIQKLQEVVEFLSRTKAADQYRTHRLRETLVTLKALYETEVDGMKYDGLLDEALLILQDEFEGILEGLRHPELGEMMEPYELGTEVEIQVSRDIAHTLAANDCLDICIDIFVKARYRRAARALMSLNPDYLKTYSPEEIDEMDWENLETAITLWMRHFEVAVRAVFVSEKRLCHDILSGAMEGMIWGECFLKIADKIMAVFFRFGEGAARSNKEPHKLFKLLDMFDSLQKLRPHFSDIFEEGDDICSRYRELEKLLIHASSKAFWEFGLQIEASADALNPPPQNGSVPKLVRYAINYLKHLTTDTYRQPMTKVLQTEQIWKIGGLVSKPNQDQDVLQDAISNVLAALQRYIELNKTRYRDSILPHIFAMNSYWYIYMRSRNAELGKLLGELWMKKTFKVVAEESAYMYQKQAWGPLVQLLGKEAPARGKMEAFMKMFKEVLRAHKTSYSIPDFDLREQIREATLKFIVPAYAEFVESHSTVLQSRSYMSPEAVQESIRRIFDACEGNERVTARSGYLVEGNAGVSGEGSSRMKTV</sequence>
<dbReference type="Gramene" id="Kaladp0032s0017.1.v1.1">
    <property type="protein sequence ID" value="Kaladp0032s0017.1.v1.1"/>
    <property type="gene ID" value="Kaladp0032s0017.v1.1"/>
</dbReference>